<dbReference type="AlphaFoldDB" id="A0A183KRK9"/>
<gene>
    <name evidence="2" type="ORF">SCUD_LOCUS17695</name>
</gene>
<name>A0A183KRK9_9TREM</name>
<reference evidence="2 3" key="2">
    <citation type="submission" date="2018-11" db="EMBL/GenBank/DDBJ databases">
        <authorList>
            <consortium name="Pathogen Informatics"/>
        </authorList>
    </citation>
    <scope>NUCLEOTIDE SEQUENCE [LARGE SCALE GENOMIC DNA]</scope>
    <source>
        <strain evidence="2">Dakar</strain>
        <strain evidence="3">Dakar, Senegal</strain>
    </source>
</reference>
<evidence type="ECO:0000313" key="2">
    <source>
        <dbReference type="EMBL" id="VDP64054.1"/>
    </source>
</evidence>
<proteinExistence type="predicted"/>
<dbReference type="WBParaSite" id="SCUD_0001769801-mRNA-1">
    <property type="protein sequence ID" value="SCUD_0001769801-mRNA-1"/>
    <property type="gene ID" value="SCUD_0001769801"/>
</dbReference>
<keyword evidence="3" id="KW-1185">Reference proteome</keyword>
<reference evidence="4" key="1">
    <citation type="submission" date="2016-06" db="UniProtKB">
        <authorList>
            <consortium name="WormBaseParasite"/>
        </authorList>
    </citation>
    <scope>IDENTIFICATION</scope>
</reference>
<sequence length="68" mass="7703">METLDNIQEVKNEKTAINNNRTRTEKVKAQAEYTEASKQVKSIKADKQKYVEELATTTENATTEGNLN</sequence>
<dbReference type="Proteomes" id="UP000279833">
    <property type="component" value="Unassembled WGS sequence"/>
</dbReference>
<feature type="coiled-coil region" evidence="1">
    <location>
        <begin position="7"/>
        <end position="53"/>
    </location>
</feature>
<keyword evidence="1" id="KW-0175">Coiled coil</keyword>
<organism evidence="4">
    <name type="scientific">Schistosoma curassoni</name>
    <dbReference type="NCBI Taxonomy" id="6186"/>
    <lineage>
        <taxon>Eukaryota</taxon>
        <taxon>Metazoa</taxon>
        <taxon>Spiralia</taxon>
        <taxon>Lophotrochozoa</taxon>
        <taxon>Platyhelminthes</taxon>
        <taxon>Trematoda</taxon>
        <taxon>Digenea</taxon>
        <taxon>Strigeidida</taxon>
        <taxon>Schistosomatoidea</taxon>
        <taxon>Schistosomatidae</taxon>
        <taxon>Schistosoma</taxon>
    </lineage>
</organism>
<evidence type="ECO:0000313" key="4">
    <source>
        <dbReference type="WBParaSite" id="SCUD_0001769801-mRNA-1"/>
    </source>
</evidence>
<dbReference type="EMBL" id="UZAK01040104">
    <property type="protein sequence ID" value="VDP64054.1"/>
    <property type="molecule type" value="Genomic_DNA"/>
</dbReference>
<protein>
    <submittedName>
        <fullName evidence="4">DUF1542 domain-containing protein</fullName>
    </submittedName>
</protein>
<accession>A0A183KRK9</accession>
<evidence type="ECO:0000313" key="3">
    <source>
        <dbReference type="Proteomes" id="UP000279833"/>
    </source>
</evidence>
<evidence type="ECO:0000256" key="1">
    <source>
        <dbReference type="SAM" id="Coils"/>
    </source>
</evidence>